<dbReference type="GO" id="GO:0052856">
    <property type="term" value="F:NAD(P)HX epimerase activity"/>
    <property type="evidence" value="ECO:0007669"/>
    <property type="project" value="UniProtKB-UniRule"/>
</dbReference>
<evidence type="ECO:0000256" key="4">
    <source>
        <dbReference type="ARBA" id="ARBA00009524"/>
    </source>
</evidence>
<proteinExistence type="inferred from homology"/>
<dbReference type="GO" id="GO:0046872">
    <property type="term" value="F:metal ion binding"/>
    <property type="evidence" value="ECO:0007669"/>
    <property type="project" value="UniProtKB-UniRule"/>
</dbReference>
<dbReference type="InterPro" id="IPR004443">
    <property type="entry name" value="YjeF_N_dom"/>
</dbReference>
<comment type="catalytic activity">
    <reaction evidence="1 18 19">
        <text>(6R)-NADHX = (6S)-NADHX</text>
        <dbReference type="Rhea" id="RHEA:32215"/>
        <dbReference type="ChEBI" id="CHEBI:64074"/>
        <dbReference type="ChEBI" id="CHEBI:64075"/>
        <dbReference type="EC" id="5.1.99.6"/>
    </reaction>
</comment>
<dbReference type="PROSITE" id="PS51383">
    <property type="entry name" value="YJEF_C_3"/>
    <property type="match status" value="1"/>
</dbReference>
<feature type="binding site" evidence="18">
    <location>
        <position position="100"/>
    </location>
    <ligand>
        <name>K(+)</name>
        <dbReference type="ChEBI" id="CHEBI:29103"/>
    </ligand>
</feature>
<keyword evidence="5 18" id="KW-0479">Metal-binding</keyword>
<dbReference type="InterPro" id="IPR029056">
    <property type="entry name" value="Ribokinase-like"/>
</dbReference>
<feature type="binding site" evidence="18">
    <location>
        <position position="160"/>
    </location>
    <ligand>
        <name>K(+)</name>
        <dbReference type="ChEBI" id="CHEBI:29103"/>
    </ligand>
</feature>
<dbReference type="EC" id="4.2.1.136" evidence="19"/>
<dbReference type="InterPro" id="IPR036652">
    <property type="entry name" value="YjeF_N_dom_sf"/>
</dbReference>
<keyword evidence="8 17" id="KW-0521">NADP</keyword>
<evidence type="ECO:0000259" key="21">
    <source>
        <dbReference type="PROSITE" id="PS51383"/>
    </source>
</evidence>
<evidence type="ECO:0000256" key="15">
    <source>
        <dbReference type="ARBA" id="ARBA00048238"/>
    </source>
</evidence>
<dbReference type="GO" id="GO:0110051">
    <property type="term" value="P:metabolite repair"/>
    <property type="evidence" value="ECO:0007669"/>
    <property type="project" value="TreeGrafter"/>
</dbReference>
<feature type="binding site" evidence="17">
    <location>
        <position position="408"/>
    </location>
    <ligand>
        <name>(6S)-NADPHX</name>
        <dbReference type="ChEBI" id="CHEBI:64076"/>
    </ligand>
</feature>
<protein>
    <recommendedName>
        <fullName evidence="19">Bifunctional NAD(P)H-hydrate repair enzyme</fullName>
    </recommendedName>
    <alternativeName>
        <fullName evidence="19">Nicotinamide nucleotide repair protein</fullName>
    </alternativeName>
    <domain>
        <recommendedName>
            <fullName evidence="19">ADP-dependent (S)-NAD(P)H-hydrate dehydratase</fullName>
            <ecNumber evidence="19">4.2.1.136</ecNumber>
        </recommendedName>
        <alternativeName>
            <fullName evidence="19">ADP-dependent NAD(P)HX dehydratase</fullName>
        </alternativeName>
    </domain>
    <domain>
        <recommendedName>
            <fullName evidence="19">NAD(P)H-hydrate epimerase</fullName>
            <ecNumber evidence="19">5.1.99.6</ecNumber>
        </recommendedName>
    </domain>
</protein>
<evidence type="ECO:0000256" key="17">
    <source>
        <dbReference type="HAMAP-Rule" id="MF_01965"/>
    </source>
</evidence>
<keyword evidence="13" id="KW-0511">Multifunctional enzyme</keyword>
<dbReference type="InterPro" id="IPR017953">
    <property type="entry name" value="Carbohydrate_kinase_pred_CS"/>
</dbReference>
<comment type="catalytic activity">
    <reaction evidence="16 17 19">
        <text>(6S)-NADPHX + ADP = AMP + phosphate + NADPH + H(+)</text>
        <dbReference type="Rhea" id="RHEA:32235"/>
        <dbReference type="ChEBI" id="CHEBI:15378"/>
        <dbReference type="ChEBI" id="CHEBI:43474"/>
        <dbReference type="ChEBI" id="CHEBI:57783"/>
        <dbReference type="ChEBI" id="CHEBI:64076"/>
        <dbReference type="ChEBI" id="CHEBI:456215"/>
        <dbReference type="ChEBI" id="CHEBI:456216"/>
        <dbReference type="EC" id="4.2.1.136"/>
    </reaction>
</comment>
<evidence type="ECO:0000256" key="8">
    <source>
        <dbReference type="ARBA" id="ARBA00022857"/>
    </source>
</evidence>
<dbReference type="NCBIfam" id="TIGR00197">
    <property type="entry name" value="yjeF_nterm"/>
    <property type="match status" value="1"/>
</dbReference>
<sequence length="542" mass="56799">MRPHLNPDRETADLAQLPQPTGVENFRPPILEHNVSRRVSSNSKLVLLTPAEMDSADNLTVSRGANESELMESAGRAVSVAVGTRWLMRPVTVLCGPGNNGGDGFVAARHLADAGWPVKLALLGLRDKLADEAARAACLWSGPIEPFTPNCLDGAGIVVDAIFGSGLSRPVAGPAREMLEALKTRRIPTCAIDVPSGLDGANGNVLGAVAPADLTVTFFRKKPGHLLFPGRGLCGDVVVADIGIQTAVLDVINARTWENGPEIWLDVYPWPEPESYKYERGQVLILGGEAITGASRMTAAAAARAGAGMVTLAAPAKVWSIYAASLLDTIVRSFDSLAEFEALLADVRRNVFAIGPGAGVGPSTRQYVLSALATKRAIVLDADALTSFAEAPEDLFEAIRGPCVLTPHAGEFMRLFHCEGDKLQRTRSAANQCNAVVLLKGPDTVIAAPDGRAIINSNAPAQLATGGSGDVLTGFVAALLAQGMEPFEAAAAAAWLHGAAAEALGLGLVAKDLPDALPRVLQKLKALFDAKDRTVVRPFSCA</sequence>
<dbReference type="Gene3D" id="3.40.1190.20">
    <property type="match status" value="1"/>
</dbReference>
<feature type="binding site" evidence="18">
    <location>
        <position position="193"/>
    </location>
    <ligand>
        <name>(6S)-NADPHX</name>
        <dbReference type="ChEBI" id="CHEBI:64076"/>
    </ligand>
</feature>
<dbReference type="InterPro" id="IPR000631">
    <property type="entry name" value="CARKD"/>
</dbReference>
<evidence type="ECO:0000259" key="22">
    <source>
        <dbReference type="PROSITE" id="PS51385"/>
    </source>
</evidence>
<dbReference type="CDD" id="cd01171">
    <property type="entry name" value="YXKO-related"/>
    <property type="match status" value="1"/>
</dbReference>
<evidence type="ECO:0000256" key="1">
    <source>
        <dbReference type="ARBA" id="ARBA00000013"/>
    </source>
</evidence>
<dbReference type="OrthoDB" id="9806925at2"/>
<dbReference type="GO" id="GO:0052855">
    <property type="term" value="F:ADP-dependent NAD(P)H-hydrate dehydratase activity"/>
    <property type="evidence" value="ECO:0007669"/>
    <property type="project" value="UniProtKB-UniRule"/>
</dbReference>
<keyword evidence="10 17" id="KW-0520">NAD</keyword>
<keyword evidence="6 17" id="KW-0547">Nucleotide-binding</keyword>
<dbReference type="EC" id="5.1.99.6" evidence="19"/>
<dbReference type="STRING" id="1612308.SAMN05444581_11377"/>
<dbReference type="NCBIfam" id="TIGR00196">
    <property type="entry name" value="yjeF_cterm"/>
    <property type="match status" value="1"/>
</dbReference>
<evidence type="ECO:0000256" key="6">
    <source>
        <dbReference type="ARBA" id="ARBA00022741"/>
    </source>
</evidence>
<dbReference type="HAMAP" id="MF_01965">
    <property type="entry name" value="NADHX_dehydratase"/>
    <property type="match status" value="1"/>
</dbReference>
<feature type="binding site" evidence="17">
    <location>
        <begin position="440"/>
        <end position="444"/>
    </location>
    <ligand>
        <name>AMP</name>
        <dbReference type="ChEBI" id="CHEBI:456215"/>
    </ligand>
</feature>
<dbReference type="PROSITE" id="PS01050">
    <property type="entry name" value="YJEF_C_2"/>
    <property type="match status" value="1"/>
</dbReference>
<feature type="region of interest" description="Disordered" evidence="20">
    <location>
        <begin position="1"/>
        <end position="27"/>
    </location>
</feature>
<feature type="domain" description="YjeF N-terminal" evidence="22">
    <location>
        <begin position="53"/>
        <end position="250"/>
    </location>
</feature>
<dbReference type="PANTHER" id="PTHR12592:SF0">
    <property type="entry name" value="ATP-DEPENDENT (S)-NAD(P)H-HYDRATE DEHYDRATASE"/>
    <property type="match status" value="1"/>
</dbReference>
<comment type="cofactor">
    <cofactor evidence="17">
        <name>Mg(2+)</name>
        <dbReference type="ChEBI" id="CHEBI:18420"/>
    </cofactor>
</comment>
<comment type="catalytic activity">
    <reaction evidence="2 18 19">
        <text>(6R)-NADPHX = (6S)-NADPHX</text>
        <dbReference type="Rhea" id="RHEA:32227"/>
        <dbReference type="ChEBI" id="CHEBI:64076"/>
        <dbReference type="ChEBI" id="CHEBI:64077"/>
        <dbReference type="EC" id="5.1.99.6"/>
    </reaction>
</comment>
<reference evidence="23 24" key="1">
    <citation type="submission" date="2016-10" db="EMBL/GenBank/DDBJ databases">
        <authorList>
            <person name="de Groot N.N."/>
        </authorList>
    </citation>
    <scope>NUCLEOTIDE SEQUENCE [LARGE SCALE GENOMIC DNA]</scope>
    <source>
        <strain evidence="23 24">NE2</strain>
    </source>
</reference>
<evidence type="ECO:0000256" key="9">
    <source>
        <dbReference type="ARBA" id="ARBA00022958"/>
    </source>
</evidence>
<evidence type="ECO:0000256" key="14">
    <source>
        <dbReference type="ARBA" id="ARBA00025153"/>
    </source>
</evidence>
<feature type="binding site" evidence="17">
    <location>
        <position position="470"/>
    </location>
    <ligand>
        <name>(6S)-NADPHX</name>
        <dbReference type="ChEBI" id="CHEBI:64076"/>
    </ligand>
</feature>
<evidence type="ECO:0000256" key="18">
    <source>
        <dbReference type="HAMAP-Rule" id="MF_01966"/>
    </source>
</evidence>
<dbReference type="Gene3D" id="3.40.50.10260">
    <property type="entry name" value="YjeF N-terminal domain"/>
    <property type="match status" value="1"/>
</dbReference>
<dbReference type="GO" id="GO:0046496">
    <property type="term" value="P:nicotinamide nucleotide metabolic process"/>
    <property type="evidence" value="ECO:0007669"/>
    <property type="project" value="UniProtKB-UniRule"/>
</dbReference>
<evidence type="ECO:0000256" key="20">
    <source>
        <dbReference type="SAM" id="MobiDB-lite"/>
    </source>
</evidence>
<comment type="cofactor">
    <cofactor evidence="18 19">
        <name>K(+)</name>
        <dbReference type="ChEBI" id="CHEBI:29103"/>
    </cofactor>
    <text evidence="18 19">Binds 1 potassium ion per subunit.</text>
</comment>
<keyword evidence="24" id="KW-1185">Reference proteome</keyword>
<feature type="binding site" evidence="18">
    <location>
        <begin position="99"/>
        <end position="103"/>
    </location>
    <ligand>
        <name>(6S)-NADPHX</name>
        <dbReference type="ChEBI" id="CHEBI:64076"/>
    </ligand>
</feature>
<accession>A0A1I4B8V3</accession>
<evidence type="ECO:0000256" key="3">
    <source>
        <dbReference type="ARBA" id="ARBA00006001"/>
    </source>
</evidence>
<dbReference type="PANTHER" id="PTHR12592">
    <property type="entry name" value="ATP-DEPENDENT (S)-NAD(P)H-HYDRATE DEHYDRATASE FAMILY MEMBER"/>
    <property type="match status" value="1"/>
</dbReference>
<feature type="compositionally biased region" description="Basic and acidic residues" evidence="20">
    <location>
        <begin position="1"/>
        <end position="12"/>
    </location>
</feature>
<evidence type="ECO:0000256" key="5">
    <source>
        <dbReference type="ARBA" id="ARBA00022723"/>
    </source>
</evidence>
<feature type="binding site" evidence="18">
    <location>
        <begin position="164"/>
        <end position="170"/>
    </location>
    <ligand>
        <name>(6S)-NADPHX</name>
        <dbReference type="ChEBI" id="CHEBI:64076"/>
    </ligand>
</feature>
<organism evidence="23 24">
    <name type="scientific">Methylocapsa palsarum</name>
    <dbReference type="NCBI Taxonomy" id="1612308"/>
    <lineage>
        <taxon>Bacteria</taxon>
        <taxon>Pseudomonadati</taxon>
        <taxon>Pseudomonadota</taxon>
        <taxon>Alphaproteobacteria</taxon>
        <taxon>Hyphomicrobiales</taxon>
        <taxon>Beijerinckiaceae</taxon>
        <taxon>Methylocapsa</taxon>
    </lineage>
</organism>
<feature type="binding site" evidence="17">
    <location>
        <position position="357"/>
    </location>
    <ligand>
        <name>(6S)-NADPHX</name>
        <dbReference type="ChEBI" id="CHEBI:64076"/>
    </ligand>
</feature>
<comment type="function">
    <text evidence="14 19">Bifunctional enzyme that catalyzes the epimerization of the S- and R-forms of NAD(P)HX and the dehydration of the S-form of NAD(P)HX at the expense of ADP, which is converted to AMP. This allows the repair of both epimers of NAD(P)HX, a damaged form of NAD(P)H that is a result of enzymatic or heat-dependent hydration.</text>
</comment>
<comment type="similarity">
    <text evidence="17">Belongs to the NnrD/CARKD family.</text>
</comment>
<dbReference type="Pfam" id="PF03853">
    <property type="entry name" value="YjeF_N"/>
    <property type="match status" value="1"/>
</dbReference>
<evidence type="ECO:0000256" key="10">
    <source>
        <dbReference type="ARBA" id="ARBA00023027"/>
    </source>
</evidence>
<dbReference type="PROSITE" id="PS51385">
    <property type="entry name" value="YJEF_N"/>
    <property type="match status" value="1"/>
</dbReference>
<comment type="caution">
    <text evidence="18">Lacks conserved residue(s) required for the propagation of feature annotation.</text>
</comment>
<dbReference type="AlphaFoldDB" id="A0A1I4B8V3"/>
<dbReference type="SUPFAM" id="SSF64153">
    <property type="entry name" value="YjeF N-terminal domain-like"/>
    <property type="match status" value="1"/>
</dbReference>
<evidence type="ECO:0000256" key="7">
    <source>
        <dbReference type="ARBA" id="ARBA00022840"/>
    </source>
</evidence>
<evidence type="ECO:0000256" key="12">
    <source>
        <dbReference type="ARBA" id="ARBA00023239"/>
    </source>
</evidence>
<dbReference type="GO" id="GO:0005524">
    <property type="term" value="F:ATP binding"/>
    <property type="evidence" value="ECO:0007669"/>
    <property type="project" value="UniProtKB-UniRule"/>
</dbReference>
<comment type="subunit">
    <text evidence="17">Homotetramer.</text>
</comment>
<dbReference type="EMBL" id="FOSN01000013">
    <property type="protein sequence ID" value="SFK64527.1"/>
    <property type="molecule type" value="Genomic_DNA"/>
</dbReference>
<comment type="catalytic activity">
    <reaction evidence="15 17 19">
        <text>(6S)-NADHX + ADP = AMP + phosphate + NADH + H(+)</text>
        <dbReference type="Rhea" id="RHEA:32223"/>
        <dbReference type="ChEBI" id="CHEBI:15378"/>
        <dbReference type="ChEBI" id="CHEBI:43474"/>
        <dbReference type="ChEBI" id="CHEBI:57945"/>
        <dbReference type="ChEBI" id="CHEBI:64074"/>
        <dbReference type="ChEBI" id="CHEBI:456215"/>
        <dbReference type="ChEBI" id="CHEBI:456216"/>
        <dbReference type="EC" id="4.2.1.136"/>
    </reaction>
</comment>
<keyword evidence="11 18" id="KW-0413">Isomerase</keyword>
<keyword evidence="7 17" id="KW-0067">ATP-binding</keyword>
<dbReference type="PIRSF" id="PIRSF017184">
    <property type="entry name" value="Nnr"/>
    <property type="match status" value="1"/>
</dbReference>
<gene>
    <name evidence="18" type="primary">nnrE</name>
    <name evidence="17" type="synonym">nnrD</name>
    <name evidence="23" type="ORF">SAMN05444581_11377</name>
</gene>
<dbReference type="Proteomes" id="UP000198755">
    <property type="component" value="Unassembled WGS sequence"/>
</dbReference>
<evidence type="ECO:0000313" key="24">
    <source>
        <dbReference type="Proteomes" id="UP000198755"/>
    </source>
</evidence>
<keyword evidence="9 18" id="KW-0630">Potassium</keyword>
<keyword evidence="12 17" id="KW-0456">Lyase</keyword>
<feature type="binding site" evidence="17">
    <location>
        <position position="294"/>
    </location>
    <ligand>
        <name>(6S)-NADPHX</name>
        <dbReference type="ChEBI" id="CHEBI:64076"/>
    </ligand>
</feature>
<evidence type="ECO:0000256" key="19">
    <source>
        <dbReference type="PIRNR" id="PIRNR017184"/>
    </source>
</evidence>
<comment type="function">
    <text evidence="18">Catalyzes the epimerization of the S- and R-forms of NAD(P)HX, a damaged form of NAD(P)H that is a result of enzymatic or heat-dependent hydration. This is a prerequisite for the S-specific NAD(P)H-hydrate dehydratase to allow the repair of both epimers of NAD(P)HX.</text>
</comment>
<dbReference type="HAMAP" id="MF_01966">
    <property type="entry name" value="NADHX_epimerase"/>
    <property type="match status" value="1"/>
</dbReference>
<evidence type="ECO:0000256" key="16">
    <source>
        <dbReference type="ARBA" id="ARBA00049209"/>
    </source>
</evidence>
<dbReference type="InterPro" id="IPR030677">
    <property type="entry name" value="Nnr"/>
</dbReference>
<evidence type="ECO:0000256" key="11">
    <source>
        <dbReference type="ARBA" id="ARBA00023235"/>
    </source>
</evidence>
<evidence type="ECO:0000256" key="13">
    <source>
        <dbReference type="ARBA" id="ARBA00023268"/>
    </source>
</evidence>
<feature type="binding site" evidence="17">
    <location>
        <position position="469"/>
    </location>
    <ligand>
        <name>AMP</name>
        <dbReference type="ChEBI" id="CHEBI:456215"/>
    </ligand>
</feature>
<comment type="similarity">
    <text evidence="3 19">In the N-terminal section; belongs to the NnrE/AIBP family.</text>
</comment>
<name>A0A1I4B8V3_9HYPH</name>
<feature type="binding site" evidence="18">
    <location>
        <position position="196"/>
    </location>
    <ligand>
        <name>K(+)</name>
        <dbReference type="ChEBI" id="CHEBI:29103"/>
    </ligand>
</feature>
<dbReference type="Pfam" id="PF01256">
    <property type="entry name" value="Carb_kinase"/>
    <property type="match status" value="1"/>
</dbReference>
<evidence type="ECO:0000313" key="23">
    <source>
        <dbReference type="EMBL" id="SFK64527.1"/>
    </source>
</evidence>
<dbReference type="SUPFAM" id="SSF53613">
    <property type="entry name" value="Ribokinase-like"/>
    <property type="match status" value="1"/>
</dbReference>
<evidence type="ECO:0000256" key="2">
    <source>
        <dbReference type="ARBA" id="ARBA00000909"/>
    </source>
</evidence>
<feature type="domain" description="YjeF C-terminal" evidence="21">
    <location>
        <begin position="260"/>
        <end position="524"/>
    </location>
</feature>
<comment type="similarity">
    <text evidence="18">Belongs to the NnrE/AIBP family.</text>
</comment>
<comment type="similarity">
    <text evidence="4 19">In the C-terminal section; belongs to the NnrD/CARKD family.</text>
</comment>
<comment type="function">
    <text evidence="17">Catalyzes the dehydration of the S-form of NAD(P)HX at the expense of ADP, which is converted to AMP. Together with NAD(P)HX epimerase, which catalyzes the epimerization of the S- and R-forms, the enzyme allows the repair of both epimers of NAD(P)HX, a damaged form of NAD(P)H that is a result of enzymatic or heat-dependent hydration.</text>
</comment>